<gene>
    <name evidence="3" type="ORF">ACFQ5X_00510</name>
</gene>
<dbReference type="Proteomes" id="UP001597058">
    <property type="component" value="Unassembled WGS sequence"/>
</dbReference>
<feature type="compositionally biased region" description="Pro residues" evidence="1">
    <location>
        <begin position="412"/>
        <end position="424"/>
    </location>
</feature>
<feature type="region of interest" description="Disordered" evidence="1">
    <location>
        <begin position="45"/>
        <end position="70"/>
    </location>
</feature>
<evidence type="ECO:0000256" key="2">
    <source>
        <dbReference type="SAM" id="Phobius"/>
    </source>
</evidence>
<feature type="compositionally biased region" description="Low complexity" evidence="1">
    <location>
        <begin position="425"/>
        <end position="461"/>
    </location>
</feature>
<feature type="transmembrane region" description="Helical" evidence="2">
    <location>
        <begin position="368"/>
        <end position="388"/>
    </location>
</feature>
<feature type="region of interest" description="Disordered" evidence="1">
    <location>
        <begin position="393"/>
        <end position="492"/>
    </location>
</feature>
<evidence type="ECO:0000256" key="1">
    <source>
        <dbReference type="SAM" id="MobiDB-lite"/>
    </source>
</evidence>
<reference evidence="4" key="1">
    <citation type="journal article" date="2019" name="Int. J. Syst. Evol. Microbiol.">
        <title>The Global Catalogue of Microorganisms (GCM) 10K type strain sequencing project: providing services to taxonomists for standard genome sequencing and annotation.</title>
        <authorList>
            <consortium name="The Broad Institute Genomics Platform"/>
            <consortium name="The Broad Institute Genome Sequencing Center for Infectious Disease"/>
            <person name="Wu L."/>
            <person name="Ma J."/>
        </authorList>
    </citation>
    <scope>NUCLEOTIDE SEQUENCE [LARGE SCALE GENOMIC DNA]</scope>
    <source>
        <strain evidence="4">CGMCC 4.7020</strain>
    </source>
</reference>
<evidence type="ECO:0000313" key="4">
    <source>
        <dbReference type="Proteomes" id="UP001597058"/>
    </source>
</evidence>
<keyword evidence="2" id="KW-1133">Transmembrane helix</keyword>
<dbReference type="InterPro" id="IPR029044">
    <property type="entry name" value="Nucleotide-diphossugar_trans"/>
</dbReference>
<name>A0ABW3X597_9ACTN</name>
<comment type="caution">
    <text evidence="3">The sequence shown here is derived from an EMBL/GenBank/DDBJ whole genome shotgun (WGS) entry which is preliminary data.</text>
</comment>
<dbReference type="RefSeq" id="WP_381233481.1">
    <property type="nucleotide sequence ID" value="NZ_JBHSKH010000011.1"/>
</dbReference>
<accession>A0ABW3X597</accession>
<organism evidence="3 4">
    <name type="scientific">Streptomyces kaempferi</name>
    <dbReference type="NCBI Taxonomy" id="333725"/>
    <lineage>
        <taxon>Bacteria</taxon>
        <taxon>Bacillati</taxon>
        <taxon>Actinomycetota</taxon>
        <taxon>Actinomycetes</taxon>
        <taxon>Kitasatosporales</taxon>
        <taxon>Streptomycetaceae</taxon>
        <taxon>Streptomyces</taxon>
    </lineage>
</organism>
<dbReference type="EMBL" id="JBHTMM010000001">
    <property type="protein sequence ID" value="MFD1304325.1"/>
    <property type="molecule type" value="Genomic_DNA"/>
</dbReference>
<sequence length="492" mass="51300">MPTESWPVLLAVSVLLCTALTALPTGSRHKRAAPGRVVAIVSVRVGDGDGDGGGDGGGDGAGGGEGRAGSAAEPLYATVRSLTGQSRPVDAVHVVDDGPALTVAPFDHPSVTRHRLPGGGRRAARAAVIRQLRDRGEPFDYVLTVDAGSEVHKDAVWQMLRVLNDPRVQACTGTVLTRDRHAGLTARLSDLRLFVLCVLGRGLRSAVGAARPAPGGLSLYRAPVLSGHLEHYVASGEGGGDDDRQLCGYARSRGRVVSVPRAYVTADAPGTLGDTYRQQVSRARAVRRLVPWELLVLPASARTARLVELGAGALLPLLSLGLVTGVRRTGSTGLLLHALAAVGVFTLAEALLYAVLRPGLSRTERLTAPLLAPLHAAMMFFVVHPATYRSLIGTRPTGGRTREEPAVAVPERPAPGIPHPPSIPNPRMSPGSSDAPSAPGARSASPTPSASRTRRTPSTPRTAPPPGPAKLLDPLTEKTLETPLRTRSAHPG</sequence>
<feature type="transmembrane region" description="Helical" evidence="2">
    <location>
        <begin position="333"/>
        <end position="356"/>
    </location>
</feature>
<feature type="transmembrane region" description="Helical" evidence="2">
    <location>
        <begin position="306"/>
        <end position="326"/>
    </location>
</feature>
<dbReference type="Gene3D" id="3.90.550.10">
    <property type="entry name" value="Spore Coat Polysaccharide Biosynthesis Protein SpsA, Chain A"/>
    <property type="match status" value="1"/>
</dbReference>
<evidence type="ECO:0008006" key="5">
    <source>
        <dbReference type="Google" id="ProtNLM"/>
    </source>
</evidence>
<keyword evidence="4" id="KW-1185">Reference proteome</keyword>
<protein>
    <recommendedName>
        <fullName evidence="5">Glycosyltransferase, catalytic subunit of cellulose synthase and poly-beta-1,6-N-acetylglucosamine synthase</fullName>
    </recommendedName>
</protein>
<dbReference type="SUPFAM" id="SSF53448">
    <property type="entry name" value="Nucleotide-diphospho-sugar transferases"/>
    <property type="match status" value="1"/>
</dbReference>
<keyword evidence="2" id="KW-0472">Membrane</keyword>
<feature type="compositionally biased region" description="Gly residues" evidence="1">
    <location>
        <begin position="51"/>
        <end position="67"/>
    </location>
</feature>
<evidence type="ECO:0000313" key="3">
    <source>
        <dbReference type="EMBL" id="MFD1304325.1"/>
    </source>
</evidence>
<keyword evidence="2" id="KW-0812">Transmembrane</keyword>
<proteinExistence type="predicted"/>